<feature type="signal peptide" evidence="1">
    <location>
        <begin position="1"/>
        <end position="21"/>
    </location>
</feature>
<dbReference type="Proteomes" id="UP000234857">
    <property type="component" value="Unassembled WGS sequence"/>
</dbReference>
<gene>
    <name evidence="2" type="ORF">C0601_11045</name>
</gene>
<accession>A0A2N5ZBV0</accession>
<evidence type="ECO:0000256" key="1">
    <source>
        <dbReference type="SAM" id="SignalP"/>
    </source>
</evidence>
<organism evidence="2 3">
    <name type="scientific">Muiribacterium halophilum</name>
    <dbReference type="NCBI Taxonomy" id="2053465"/>
    <lineage>
        <taxon>Bacteria</taxon>
        <taxon>Candidatus Muiribacteriota</taxon>
        <taxon>Candidatus Muiribacteriia</taxon>
        <taxon>Candidatus Muiribacteriales</taxon>
        <taxon>Candidatus Muiribacteriaceae</taxon>
        <taxon>Candidatus Muiribacterium</taxon>
    </lineage>
</organism>
<keyword evidence="1" id="KW-0732">Signal</keyword>
<proteinExistence type="predicted"/>
<evidence type="ECO:0000313" key="3">
    <source>
        <dbReference type="Proteomes" id="UP000234857"/>
    </source>
</evidence>
<evidence type="ECO:0008006" key="4">
    <source>
        <dbReference type="Google" id="ProtNLM"/>
    </source>
</evidence>
<feature type="chain" id="PRO_5014698077" description="Peptidase C39-like domain-containing protein" evidence="1">
    <location>
        <begin position="22"/>
        <end position="281"/>
    </location>
</feature>
<evidence type="ECO:0000313" key="2">
    <source>
        <dbReference type="EMBL" id="PLX16152.1"/>
    </source>
</evidence>
<dbReference type="AlphaFoldDB" id="A0A2N5ZBV0"/>
<protein>
    <recommendedName>
        <fullName evidence="4">Peptidase C39-like domain-containing protein</fullName>
    </recommendedName>
</protein>
<name>A0A2N5ZBV0_MUIH1</name>
<dbReference type="EMBL" id="PKTG01000122">
    <property type="protein sequence ID" value="PLX16152.1"/>
    <property type="molecule type" value="Genomic_DNA"/>
</dbReference>
<reference evidence="2 3" key="1">
    <citation type="submission" date="2017-11" db="EMBL/GenBank/DDBJ databases">
        <title>Genome-resolved metagenomics identifies genetic mobility, metabolic interactions, and unexpected diversity in perchlorate-reducing communities.</title>
        <authorList>
            <person name="Barnum T.P."/>
            <person name="Figueroa I.A."/>
            <person name="Carlstrom C.I."/>
            <person name="Lucas L.N."/>
            <person name="Engelbrektson A.L."/>
            <person name="Coates J.D."/>
        </authorList>
    </citation>
    <scope>NUCLEOTIDE SEQUENCE [LARGE SCALE GENOMIC DNA]</scope>
    <source>
        <strain evidence="2">BM706</strain>
    </source>
</reference>
<comment type="caution">
    <text evidence="2">The sequence shown here is derived from an EMBL/GenBank/DDBJ whole genome shotgun (WGS) entry which is preliminary data.</text>
</comment>
<sequence length="281" mass="33016">MKKTLSILLIMIFILSTNVFSEEATMESLIKEYPELEKEIRLNYRAEFDYSVDGFSVTDDVIGFQNFGLDKKRDGSTNEFTYEDVLSRGQERNLLLSNTGWAHCFAMSFLTKQFFDHGNFSTAISSDNIKRLIEDISKKKNRDIPGENLWKFSRKYKKDMKKVLEPLQKKLFFNLSSIGLLFGSDQKKAYKEIRDTIKSDNLCLIGLKKSLTWQHVVVGYRAIKRGNDVYIYIYDSNYPYVSDDINNDYITKRPKYIRYDISKKKFRSSSYGDIKVFKIYR</sequence>